<gene>
    <name evidence="1" type="ORF">LVJ81_04760</name>
</gene>
<evidence type="ECO:0000313" key="1">
    <source>
        <dbReference type="EMBL" id="UOO93343.1"/>
    </source>
</evidence>
<dbReference type="EMBL" id="CP091512">
    <property type="protein sequence ID" value="UOO93343.1"/>
    <property type="molecule type" value="Genomic_DNA"/>
</dbReference>
<keyword evidence="2" id="KW-1185">Reference proteome</keyword>
<proteinExistence type="predicted"/>
<accession>A0ABY4EDB6</accession>
<dbReference type="InterPro" id="IPR018644">
    <property type="entry name" value="DUF2071"/>
</dbReference>
<evidence type="ECO:0000313" key="2">
    <source>
        <dbReference type="Proteomes" id="UP000832034"/>
    </source>
</evidence>
<dbReference type="Pfam" id="PF09844">
    <property type="entry name" value="DUF2071"/>
    <property type="match status" value="1"/>
</dbReference>
<reference evidence="1" key="2">
    <citation type="journal article" date="2022" name="Res Sq">
        <title>Evolution of multicellular longitudinally dividing oral cavity symbionts (Neisseriaceae).</title>
        <authorList>
            <person name="Nyongesa S."/>
            <person name="Weber P."/>
            <person name="Bernet E."/>
            <person name="Pullido F."/>
            <person name="Nieckarz M."/>
            <person name="Delaby M."/>
            <person name="Nieves C."/>
            <person name="Viehboeck T."/>
            <person name="Krause N."/>
            <person name="Rivera-Millot A."/>
            <person name="Nakamura A."/>
            <person name="Vischer N."/>
            <person name="VanNieuwenhze M."/>
            <person name="Brun Y."/>
            <person name="Cava F."/>
            <person name="Bulgheresi S."/>
            <person name="Veyrier F."/>
        </authorList>
    </citation>
    <scope>NUCLEOTIDE SEQUENCE</scope>
    <source>
        <strain evidence="1">SAG 1488-6</strain>
    </source>
</reference>
<reference evidence="1" key="1">
    <citation type="submission" date="2021-12" db="EMBL/GenBank/DDBJ databases">
        <authorList>
            <person name="Veyrier F.J."/>
        </authorList>
    </citation>
    <scope>NUCLEOTIDE SEQUENCE</scope>
    <source>
        <strain evidence="1">SAG 1488-6</strain>
    </source>
</reference>
<organism evidence="1 2">
    <name type="scientific">Vitreoscilla stercoraria</name>
    <dbReference type="NCBI Taxonomy" id="61"/>
    <lineage>
        <taxon>Bacteria</taxon>
        <taxon>Pseudomonadati</taxon>
        <taxon>Pseudomonadota</taxon>
        <taxon>Betaproteobacteria</taxon>
        <taxon>Neisseriales</taxon>
        <taxon>Neisseriaceae</taxon>
        <taxon>Vitreoscilla</taxon>
    </lineage>
</organism>
<dbReference type="Proteomes" id="UP000832034">
    <property type="component" value="Chromosome"/>
</dbReference>
<dbReference type="RefSeq" id="WP_019957694.1">
    <property type="nucleotide sequence ID" value="NZ_CP091512.1"/>
</dbReference>
<protein>
    <submittedName>
        <fullName evidence="1">DUF2071 domain-containing protein</fullName>
    </submittedName>
</protein>
<name>A0ABY4EDB6_VITST</name>
<sequence length="262" mass="31041">MMTFPILKFKDYLHPRPEPKKIDVSSHLQHFALITYALNPERFKDIIPPRFKLDTIEYQGQTMALMSVVPFHHVDFTSAVYPFAKFNMGQIYYRVYVIDQHTQERCVWFLGAVLDSWTLIVPRYLWQLPWHPGNVHFECKQNTAGLYDVYNMNMSSSWGCAEVSLTQNEEDEWQFEGFPNQESYQVFLTHPMAGFYHRRDGQLGTYRVWHDKLCPKPAHLIHVRFELLERLQLLSFTEQQNPYSVMIEPINAFTVYLPPKVI</sequence>